<accession>A0A1J4KJ19</accession>
<dbReference type="RefSeq" id="XP_068364218.1">
    <property type="nucleotide sequence ID" value="XM_068491634.1"/>
</dbReference>
<evidence type="ECO:0000313" key="2">
    <source>
        <dbReference type="Proteomes" id="UP000179807"/>
    </source>
</evidence>
<gene>
    <name evidence="1" type="ORF">TRFO_04018</name>
</gene>
<sequence length="1583" mass="183178">MSFFDFFAFKRKIQIGDNPSEVINELNDLREKVNKTYYLNLNNQNREIFLNFLWKDLHSLWIKGSSQIKLASSSTIGQILLYLAPFFSEELMRSLMKEIKEFNTHSLLYVACFNYLSKFFYQFQIEDFLAELQIIPLISLSDAENIPKLTMDLLHMPQDFLFSLVTYFMGLLIDDPANEYIAEAAHIIITQNPQPYASIISMKTPLQIISKVFGNKFPIFDSSLVTHLKKKTLKIIQNFKSSVNDYSSACKILGALISNEQINFNVVYGIFTVDSIKLVPSIHDLLTLPIEPSIVYSLYGNQKYTEKKIDIDSGNFEDVFHVDSNDQPDEIDGDGNNVVLKPPGSPMKNLSYLPALPLSESPIKHRKKTTQLDPFHIDNNKEIDSPMIIGINENIIKQENDNSGISPLSPYFEDLPSVEINIDDIDYNLSLDKKTNASHKPLQSRKRYNSTNQQKIASYELSNSLPNFGTDFPIPKPILIEEYASFISSTSNLDILSLDDSFIVPLMEYFKRYPEYENELCNLILHAITGNEYLLLSAIDIISTTHHNISNDNLNCILFELFNLKDMSINVRQKMLHLIGCINLSQLKRIIADKLIKFLDDSSISKVACLKKGARKSMVNLYQHIPLNLFKFIFDMILQKIDVFDEYLFEQRLSFIAYVIKKIDGNWFLSFIHIISYLIETLSIFTFNKRIMQDFFIIMSKFAPYVTDKQILTVLIHHAVNTLENIYQLYTGENLFLIASPFFANDIKINVTLNNVDSDLIMNPCMWHTFLLKSGKTAFSFLSAIHWTSLDLTPEDIQFALFLIRPLASLFPFHLSNYIISLFDIKAFQPSILKDSIGLLIRNSYRSKDMLSTVQLITALSECIISLDIFKSLYFIHLAKDIHKIIIRFKNLSYHQVLSLKNFFILSNMKCDESVFETIIDPKYIDNLKYNEPLDENQLIDEKEIDENITEDTILEFDSQLNEDDALGQLIVSLTPLIYSNLDISGEILTENKIISFCVNSNSSIDANQCQQLFLHALNKLSSRSLFYILRYAQRNRFNLGIERYLDHPLINTRRLFQSVLMNLTLGKNGISDFSTEVVKYIKSFINEDLTDFILNAQPLDRKNSIIFLRFDPKYFLERIRNIPNFHSYQLCNLCIYIQNVKFPRDEFINFAFELVFRYINSRKKKNLTRRILSISIFSYGLSNSNPKINKSINLLMNQNFARHHSNITNKSLIQNNSAADFVENVYSLMIISKYINCKELIDQMLIIIYPSTIYHYHIKFIYQRLKTLEIKGLEGLIHPSLVAFQISIETEIMRKNQNYTPSIEFIKNINSILTVRTVMTDECMIKFRFLFENRSHNVKVGKLIIQSIANDIQRAPMMASISKHIFIFKSITMNPIYKSGSLREILKIISVLLNTSIFPAGFIETYSLIMIRMGKVELFKQVMNEHFRRFQSYYSVYYGEVTANIFIQFNMTALSSPNGTIQPNKLNLINKSRVCNYEESQSNILDVCNILPDIQDFYSIFNAIVVIEKKHKSISLINFMKKLSGAQLLAIQALTDPKYRIFSPLFALFPDNANVPVELSQYMVKVQNNIQVNRITDSYHEF</sequence>
<dbReference type="Proteomes" id="UP000179807">
    <property type="component" value="Unassembled WGS sequence"/>
</dbReference>
<evidence type="ECO:0000313" key="1">
    <source>
        <dbReference type="EMBL" id="OHT11082.1"/>
    </source>
</evidence>
<dbReference type="GeneID" id="94826338"/>
<comment type="caution">
    <text evidence="1">The sequence shown here is derived from an EMBL/GenBank/DDBJ whole genome shotgun (WGS) entry which is preliminary data.</text>
</comment>
<proteinExistence type="predicted"/>
<organism evidence="1 2">
    <name type="scientific">Tritrichomonas foetus</name>
    <dbReference type="NCBI Taxonomy" id="1144522"/>
    <lineage>
        <taxon>Eukaryota</taxon>
        <taxon>Metamonada</taxon>
        <taxon>Parabasalia</taxon>
        <taxon>Tritrichomonadida</taxon>
        <taxon>Tritrichomonadidae</taxon>
        <taxon>Tritrichomonas</taxon>
    </lineage>
</organism>
<reference evidence="1" key="1">
    <citation type="submission" date="2016-10" db="EMBL/GenBank/DDBJ databases">
        <authorList>
            <person name="Benchimol M."/>
            <person name="Almeida L.G."/>
            <person name="Vasconcelos A.T."/>
            <person name="Perreira-Neves A."/>
            <person name="Rosa I.A."/>
            <person name="Tasca T."/>
            <person name="Bogo M.R."/>
            <person name="de Souza W."/>
        </authorList>
    </citation>
    <scope>NUCLEOTIDE SEQUENCE [LARGE SCALE GENOMIC DNA]</scope>
    <source>
        <strain evidence="1">K</strain>
    </source>
</reference>
<keyword evidence="2" id="KW-1185">Reference proteome</keyword>
<protein>
    <submittedName>
        <fullName evidence="1">Uncharacterized protein</fullName>
    </submittedName>
</protein>
<dbReference type="VEuPathDB" id="TrichDB:TRFO_04018"/>
<name>A0A1J4KJ19_9EUKA</name>
<dbReference type="EMBL" id="MLAK01000594">
    <property type="protein sequence ID" value="OHT11082.1"/>
    <property type="molecule type" value="Genomic_DNA"/>
</dbReference>